<feature type="transmembrane region" description="Helical" evidence="10">
    <location>
        <begin position="413"/>
        <end position="432"/>
    </location>
</feature>
<dbReference type="Pfam" id="PF01554">
    <property type="entry name" value="MatE"/>
    <property type="match status" value="2"/>
</dbReference>
<proteinExistence type="predicted"/>
<dbReference type="InterPro" id="IPR048279">
    <property type="entry name" value="MdtK-like"/>
</dbReference>
<feature type="transmembrane region" description="Helical" evidence="10">
    <location>
        <begin position="386"/>
        <end position="407"/>
    </location>
</feature>
<evidence type="ECO:0000256" key="3">
    <source>
        <dbReference type="ARBA" id="ARBA00022449"/>
    </source>
</evidence>
<feature type="transmembrane region" description="Helical" evidence="10">
    <location>
        <begin position="194"/>
        <end position="216"/>
    </location>
</feature>
<keyword evidence="5 10" id="KW-0812">Transmembrane</keyword>
<evidence type="ECO:0000256" key="9">
    <source>
        <dbReference type="ARBA" id="ARBA00031636"/>
    </source>
</evidence>
<accession>A0A1B2I7G3</accession>
<evidence type="ECO:0000256" key="1">
    <source>
        <dbReference type="ARBA" id="ARBA00004651"/>
    </source>
</evidence>
<evidence type="ECO:0000256" key="5">
    <source>
        <dbReference type="ARBA" id="ARBA00022692"/>
    </source>
</evidence>
<protein>
    <recommendedName>
        <fullName evidence="9">Multidrug-efflux transporter</fullName>
    </recommendedName>
</protein>
<dbReference type="OrthoDB" id="9806302at2"/>
<evidence type="ECO:0000256" key="6">
    <source>
        <dbReference type="ARBA" id="ARBA00022989"/>
    </source>
</evidence>
<dbReference type="InterPro" id="IPR002528">
    <property type="entry name" value="MATE_fam"/>
</dbReference>
<feature type="transmembrane region" description="Helical" evidence="10">
    <location>
        <begin position="92"/>
        <end position="113"/>
    </location>
</feature>
<dbReference type="AlphaFoldDB" id="A0A1B2I7G3"/>
<name>A0A1B2I7G3_9BACT</name>
<dbReference type="RefSeq" id="WP_066747086.1">
    <property type="nucleotide sequence ID" value="NZ_CP016757.1"/>
</dbReference>
<evidence type="ECO:0000256" key="2">
    <source>
        <dbReference type="ARBA" id="ARBA00022448"/>
    </source>
</evidence>
<feature type="transmembrane region" description="Helical" evidence="10">
    <location>
        <begin position="358"/>
        <end position="379"/>
    </location>
</feature>
<evidence type="ECO:0000256" key="7">
    <source>
        <dbReference type="ARBA" id="ARBA00023065"/>
    </source>
</evidence>
<evidence type="ECO:0000256" key="8">
    <source>
        <dbReference type="ARBA" id="ARBA00023136"/>
    </source>
</evidence>
<keyword evidence="2" id="KW-0813">Transport</keyword>
<dbReference type="GeneID" id="83058747"/>
<feature type="transmembrane region" description="Helical" evidence="10">
    <location>
        <begin position="30"/>
        <end position="53"/>
    </location>
</feature>
<keyword evidence="7" id="KW-0406">Ion transport</keyword>
<feature type="transmembrane region" description="Helical" evidence="10">
    <location>
        <begin position="133"/>
        <end position="158"/>
    </location>
</feature>
<keyword evidence="8 10" id="KW-0472">Membrane</keyword>
<organism evidence="11 12">
    <name type="scientific">Cloacibacillus porcorum</name>
    <dbReference type="NCBI Taxonomy" id="1197717"/>
    <lineage>
        <taxon>Bacteria</taxon>
        <taxon>Thermotogati</taxon>
        <taxon>Synergistota</taxon>
        <taxon>Synergistia</taxon>
        <taxon>Synergistales</taxon>
        <taxon>Synergistaceae</taxon>
        <taxon>Cloacibacillus</taxon>
    </lineage>
</organism>
<dbReference type="GO" id="GO:0042910">
    <property type="term" value="F:xenobiotic transmembrane transporter activity"/>
    <property type="evidence" value="ECO:0007669"/>
    <property type="project" value="InterPro"/>
</dbReference>
<dbReference type="NCBIfam" id="TIGR00797">
    <property type="entry name" value="matE"/>
    <property type="match status" value="1"/>
</dbReference>
<feature type="transmembrane region" description="Helical" evidence="10">
    <location>
        <begin position="165"/>
        <end position="188"/>
    </location>
</feature>
<comment type="subcellular location">
    <subcellularLocation>
        <location evidence="1">Cell membrane</location>
        <topology evidence="1">Multi-pass membrane protein</topology>
    </subcellularLocation>
</comment>
<feature type="transmembrane region" description="Helical" evidence="10">
    <location>
        <begin position="315"/>
        <end position="335"/>
    </location>
</feature>
<dbReference type="EMBL" id="CP016757">
    <property type="protein sequence ID" value="ANZ45910.1"/>
    <property type="molecule type" value="Genomic_DNA"/>
</dbReference>
<keyword evidence="6 10" id="KW-1133">Transmembrane helix</keyword>
<keyword evidence="4" id="KW-1003">Cell membrane</keyword>
<keyword evidence="3" id="KW-0050">Antiport</keyword>
<feature type="transmembrane region" description="Helical" evidence="10">
    <location>
        <begin position="236"/>
        <end position="261"/>
    </location>
</feature>
<evidence type="ECO:0000256" key="10">
    <source>
        <dbReference type="SAM" id="Phobius"/>
    </source>
</evidence>
<dbReference type="CDD" id="cd13138">
    <property type="entry name" value="MATE_yoeA_like"/>
    <property type="match status" value="1"/>
</dbReference>
<gene>
    <name evidence="11" type="ORF">BED41_12920</name>
</gene>
<dbReference type="PANTHER" id="PTHR43298:SF2">
    <property type="entry name" value="FMN_FAD EXPORTER YEEO-RELATED"/>
    <property type="match status" value="1"/>
</dbReference>
<dbReference type="KEGG" id="cpor:BED41_12920"/>
<keyword evidence="12" id="KW-1185">Reference proteome</keyword>
<dbReference type="Proteomes" id="UP000093044">
    <property type="component" value="Chromosome"/>
</dbReference>
<feature type="transmembrane region" description="Helical" evidence="10">
    <location>
        <begin position="59"/>
        <end position="80"/>
    </location>
</feature>
<dbReference type="PIRSF" id="PIRSF006603">
    <property type="entry name" value="DinF"/>
    <property type="match status" value="1"/>
</dbReference>
<sequence length="445" mass="47365">MIRDMTAGSPARTMVSFALPMILGNLFQQFYNIVDLIVVGNFVGASALAAVGASGSATFLFIALSTGGAAGCTVVISQFFGSHRMSETKSAVYTTLISMTATGALLALTGLIFGDGILWLMGTPQELFSDASVYLKIYTLALLFMFLYNGVTASFNALGDSRTPLFLLIFTSGLNIALDLLFVVRFGLAVPGVAWATLISQAFAAFAGLTILLSRLRDIKLPDRPPLFSAALFRKIYRIALPSMIQQSIVSMGFIFVQTLVNRYGPVLMAGYTAATKIDNIAILPMLNVGNALSAFTAQNMGAGKYERIGRGVRAASLMSSTIALALTAAIFLFGREFLGFFVDSEANAAVIEVGMDYLRAVSAFYIMMGMSNIFASVLRGAGDMSAFTFCTLTNFGLRIVMAYALAAKIGPAAIWWSLPIGWAAGLALAAARYAGGKWRLKGLI</sequence>
<evidence type="ECO:0000313" key="12">
    <source>
        <dbReference type="Proteomes" id="UP000093044"/>
    </source>
</evidence>
<dbReference type="GO" id="GO:0015297">
    <property type="term" value="F:antiporter activity"/>
    <property type="evidence" value="ECO:0007669"/>
    <property type="project" value="UniProtKB-KW"/>
</dbReference>
<feature type="transmembrane region" description="Helical" evidence="10">
    <location>
        <begin position="281"/>
        <end position="303"/>
    </location>
</feature>
<dbReference type="PANTHER" id="PTHR43298">
    <property type="entry name" value="MULTIDRUG RESISTANCE PROTEIN NORM-RELATED"/>
    <property type="match status" value="1"/>
</dbReference>
<dbReference type="InterPro" id="IPR050222">
    <property type="entry name" value="MATE_MdtK"/>
</dbReference>
<evidence type="ECO:0000313" key="11">
    <source>
        <dbReference type="EMBL" id="ANZ45910.1"/>
    </source>
</evidence>
<dbReference type="STRING" id="1197717.BED41_12920"/>
<reference evidence="11" key="1">
    <citation type="submission" date="2016-08" db="EMBL/GenBank/DDBJ databases">
        <title>Complete genome of Cloacibacillus porcorum.</title>
        <authorList>
            <person name="Looft T."/>
            <person name="Bayles D.O."/>
            <person name="Alt D.P."/>
        </authorList>
    </citation>
    <scope>NUCLEOTIDE SEQUENCE [LARGE SCALE GENOMIC DNA]</scope>
    <source>
        <strain evidence="11">CL-84</strain>
    </source>
</reference>
<evidence type="ECO:0000256" key="4">
    <source>
        <dbReference type="ARBA" id="ARBA00022475"/>
    </source>
</evidence>
<dbReference type="GO" id="GO:0005886">
    <property type="term" value="C:plasma membrane"/>
    <property type="evidence" value="ECO:0007669"/>
    <property type="project" value="UniProtKB-SubCell"/>
</dbReference>
<dbReference type="GO" id="GO:0006811">
    <property type="term" value="P:monoatomic ion transport"/>
    <property type="evidence" value="ECO:0007669"/>
    <property type="project" value="UniProtKB-KW"/>
</dbReference>